<dbReference type="AlphaFoldDB" id="A0A7S0B6P8"/>
<reference evidence="2" key="1">
    <citation type="submission" date="2021-01" db="EMBL/GenBank/DDBJ databases">
        <authorList>
            <person name="Corre E."/>
            <person name="Pelletier E."/>
            <person name="Niang G."/>
            <person name="Scheremetjew M."/>
            <person name="Finn R."/>
            <person name="Kale V."/>
            <person name="Holt S."/>
            <person name="Cochrane G."/>
            <person name="Meng A."/>
            <person name="Brown T."/>
            <person name="Cohen L."/>
        </authorList>
    </citation>
    <scope>NUCLEOTIDE SEQUENCE</scope>
    <source>
        <strain evidence="2">Pbaha01</strain>
    </source>
</reference>
<feature type="region of interest" description="Disordered" evidence="1">
    <location>
        <begin position="348"/>
        <end position="400"/>
    </location>
</feature>
<sequence length="400" mass="45147">MAVPRLGVYVGKALNVTCQGDNITYEVVLLDRQRSTVQMIPQLSYFKGGQPPWQVEGTWESEDGEVVIGVTKQDITGPRKDTDLKLTIGADGALIFRDTPCTWKSPPPEADPLKAKQEEIARSSAEAQAKQAELEAKREELQRQHEEQEAARRAQEEELRRLREELEQQRQRQAAEAAKAEEERARLAAEAEEQRVLRERQQQELNALMRAKEEVQSTREALAAQQSLVEAKRLEVENSRAASEEERAAKLAEVQTQQAELQRLQQEVERQRIEEERLRQAQDETFKLMDQELKERADHLVQAEQGLSQERQQIMKSRRSLGMVQAHVVSMLDEADKHLGLANGQAHISLDASDEPEAELDAEEEDMRSPGGADVWNMDWSSVAGKQQEVPPAEGPASVA</sequence>
<name>A0A7S0B6P8_9DINO</name>
<feature type="compositionally biased region" description="Acidic residues" evidence="1">
    <location>
        <begin position="352"/>
        <end position="366"/>
    </location>
</feature>
<evidence type="ECO:0000313" key="2">
    <source>
        <dbReference type="EMBL" id="CAD8384832.1"/>
    </source>
</evidence>
<proteinExistence type="predicted"/>
<feature type="compositionally biased region" description="Basic and acidic residues" evidence="1">
    <location>
        <begin position="132"/>
        <end position="156"/>
    </location>
</feature>
<protein>
    <submittedName>
        <fullName evidence="2">Uncharacterized protein</fullName>
    </submittedName>
</protein>
<evidence type="ECO:0000256" key="1">
    <source>
        <dbReference type="SAM" id="MobiDB-lite"/>
    </source>
</evidence>
<organism evidence="2">
    <name type="scientific">Pyrodinium bahamense</name>
    <dbReference type="NCBI Taxonomy" id="73915"/>
    <lineage>
        <taxon>Eukaryota</taxon>
        <taxon>Sar</taxon>
        <taxon>Alveolata</taxon>
        <taxon>Dinophyceae</taxon>
        <taxon>Gonyaulacales</taxon>
        <taxon>Pyrocystaceae</taxon>
        <taxon>Pyrodinium</taxon>
    </lineage>
</organism>
<accession>A0A7S0B6P8</accession>
<gene>
    <name evidence="2" type="ORF">PBAH0796_LOCUS28520</name>
</gene>
<feature type="compositionally biased region" description="Basic and acidic residues" evidence="1">
    <location>
        <begin position="111"/>
        <end position="121"/>
    </location>
</feature>
<feature type="region of interest" description="Disordered" evidence="1">
    <location>
        <begin position="99"/>
        <end position="156"/>
    </location>
</feature>
<dbReference type="EMBL" id="HBEG01046914">
    <property type="protein sequence ID" value="CAD8384832.1"/>
    <property type="molecule type" value="Transcribed_RNA"/>
</dbReference>